<keyword evidence="3" id="KW-1185">Reference proteome</keyword>
<keyword evidence="1" id="KW-0732">Signal</keyword>
<dbReference type="InParanoid" id="A0A482WSN5"/>
<dbReference type="SMR" id="A0A482WSN5"/>
<evidence type="ECO:0000256" key="1">
    <source>
        <dbReference type="SAM" id="SignalP"/>
    </source>
</evidence>
<gene>
    <name evidence="2" type="ORF">LSTR_LSTR012235</name>
</gene>
<proteinExistence type="predicted"/>
<feature type="chain" id="PRO_5019778376" evidence="1">
    <location>
        <begin position="24"/>
        <end position="113"/>
    </location>
</feature>
<evidence type="ECO:0000313" key="3">
    <source>
        <dbReference type="Proteomes" id="UP000291343"/>
    </source>
</evidence>
<name>A0A482WSN5_LAOST</name>
<feature type="signal peptide" evidence="1">
    <location>
        <begin position="1"/>
        <end position="23"/>
    </location>
</feature>
<dbReference type="AlphaFoldDB" id="A0A482WSN5"/>
<protein>
    <submittedName>
        <fullName evidence="2">Uncharacterized protein</fullName>
    </submittedName>
</protein>
<accession>A0A482WSN5</accession>
<comment type="caution">
    <text evidence="2">The sequence shown here is derived from an EMBL/GenBank/DDBJ whole genome shotgun (WGS) entry which is preliminary data.</text>
</comment>
<reference evidence="2 3" key="1">
    <citation type="journal article" date="2017" name="Gigascience">
        <title>Genome sequence of the small brown planthopper, Laodelphax striatellus.</title>
        <authorList>
            <person name="Zhu J."/>
            <person name="Jiang F."/>
            <person name="Wang X."/>
            <person name="Yang P."/>
            <person name="Bao Y."/>
            <person name="Zhao W."/>
            <person name="Wang W."/>
            <person name="Lu H."/>
            <person name="Wang Q."/>
            <person name="Cui N."/>
            <person name="Li J."/>
            <person name="Chen X."/>
            <person name="Luo L."/>
            <person name="Yu J."/>
            <person name="Kang L."/>
            <person name="Cui F."/>
        </authorList>
    </citation>
    <scope>NUCLEOTIDE SEQUENCE [LARGE SCALE GENOMIC DNA]</scope>
    <source>
        <strain evidence="2">Lst14</strain>
    </source>
</reference>
<dbReference type="Proteomes" id="UP000291343">
    <property type="component" value="Unassembled WGS sequence"/>
</dbReference>
<organism evidence="2 3">
    <name type="scientific">Laodelphax striatellus</name>
    <name type="common">Small brown planthopper</name>
    <name type="synonym">Delphax striatella</name>
    <dbReference type="NCBI Taxonomy" id="195883"/>
    <lineage>
        <taxon>Eukaryota</taxon>
        <taxon>Metazoa</taxon>
        <taxon>Ecdysozoa</taxon>
        <taxon>Arthropoda</taxon>
        <taxon>Hexapoda</taxon>
        <taxon>Insecta</taxon>
        <taxon>Pterygota</taxon>
        <taxon>Neoptera</taxon>
        <taxon>Paraneoptera</taxon>
        <taxon>Hemiptera</taxon>
        <taxon>Auchenorrhyncha</taxon>
        <taxon>Fulgoroidea</taxon>
        <taxon>Delphacidae</taxon>
        <taxon>Criomorphinae</taxon>
        <taxon>Laodelphax</taxon>
    </lineage>
</organism>
<sequence>MMKMTTLCFALLLVITISDFVRSTAIGNNVQDANQVTPGTNTVNGVTNNISNASSITAAFQRYIELVKNYFRQLWSGYKISCLSRKPTLSVTVPSVASGANQDASKNNAVINY</sequence>
<evidence type="ECO:0000313" key="2">
    <source>
        <dbReference type="EMBL" id="RZF36272.1"/>
    </source>
</evidence>
<dbReference type="EMBL" id="QKKF02026678">
    <property type="protein sequence ID" value="RZF36272.1"/>
    <property type="molecule type" value="Genomic_DNA"/>
</dbReference>